<protein>
    <submittedName>
        <fullName evidence="2">Selenoprotein</fullName>
    </submittedName>
</protein>
<sequence>MYYLKLFLKLLLLLFLSYDFIILKNGTGKVVHGDRNFLKESYEFLFVQKDTLPSYINRDNQISIYFCKS</sequence>
<dbReference type="OrthoDB" id="391295at2759"/>
<organism evidence="2 3">
    <name type="scientific">Plasmodium coatneyi</name>
    <dbReference type="NCBI Taxonomy" id="208452"/>
    <lineage>
        <taxon>Eukaryota</taxon>
        <taxon>Sar</taxon>
        <taxon>Alveolata</taxon>
        <taxon>Apicomplexa</taxon>
        <taxon>Aconoidasida</taxon>
        <taxon>Haemosporida</taxon>
        <taxon>Plasmodiidae</taxon>
        <taxon>Plasmodium</taxon>
    </lineage>
</organism>
<dbReference type="AlphaFoldDB" id="A0A1B1DYC0"/>
<evidence type="ECO:0000313" key="3">
    <source>
        <dbReference type="Proteomes" id="UP000092716"/>
    </source>
</evidence>
<evidence type="ECO:0000313" key="2">
    <source>
        <dbReference type="EMBL" id="ANQ07585.1"/>
    </source>
</evidence>
<accession>A0A1B1DYC0</accession>
<dbReference type="GeneID" id="30908317"/>
<dbReference type="EMBL" id="CP016245">
    <property type="protein sequence ID" value="ANQ07585.1"/>
    <property type="molecule type" value="Genomic_DNA"/>
</dbReference>
<gene>
    <name evidence="2" type="ORF">PCOAH_00015910</name>
</gene>
<dbReference type="KEGG" id="pcot:PCOAH_00015910"/>
<keyword evidence="1" id="KW-0732">Signal</keyword>
<reference evidence="3" key="1">
    <citation type="submission" date="2016-06" db="EMBL/GenBank/DDBJ databases">
        <title>First high quality genome sequence of Plasmodium coatneyi using continuous long reads from single molecule, real-time sequencing.</title>
        <authorList>
            <person name="Chien J.-T."/>
            <person name="Pakala S.B."/>
            <person name="Geraldo J.A."/>
            <person name="Lapp S.A."/>
            <person name="Barnwell J.W."/>
            <person name="Kissinger J.C."/>
            <person name="Galinski M.R."/>
            <person name="Humphrey J.C."/>
        </authorList>
    </citation>
    <scope>NUCLEOTIDE SEQUENCE [LARGE SCALE GENOMIC DNA]</scope>
    <source>
        <strain evidence="3">Hackeri</strain>
    </source>
</reference>
<feature type="chain" id="PRO_5008521375" evidence="1">
    <location>
        <begin position="29"/>
        <end position="69"/>
    </location>
</feature>
<evidence type="ECO:0000256" key="1">
    <source>
        <dbReference type="SAM" id="SignalP"/>
    </source>
</evidence>
<dbReference type="VEuPathDB" id="PlasmoDB:PCOAH_00015910"/>
<dbReference type="Proteomes" id="UP000092716">
    <property type="component" value="Chromosome 7"/>
</dbReference>
<proteinExistence type="predicted"/>
<keyword evidence="3" id="KW-1185">Reference proteome</keyword>
<name>A0A1B1DYC0_9APIC</name>
<feature type="signal peptide" evidence="1">
    <location>
        <begin position="1"/>
        <end position="28"/>
    </location>
</feature>
<dbReference type="RefSeq" id="XP_019914280.1">
    <property type="nucleotide sequence ID" value="XM_020058400.1"/>
</dbReference>